<proteinExistence type="predicted"/>
<organism evidence="2 3">
    <name type="scientific">Ambrosia artemisiifolia</name>
    <name type="common">Common ragweed</name>
    <dbReference type="NCBI Taxonomy" id="4212"/>
    <lineage>
        <taxon>Eukaryota</taxon>
        <taxon>Viridiplantae</taxon>
        <taxon>Streptophyta</taxon>
        <taxon>Embryophyta</taxon>
        <taxon>Tracheophyta</taxon>
        <taxon>Spermatophyta</taxon>
        <taxon>Magnoliopsida</taxon>
        <taxon>eudicotyledons</taxon>
        <taxon>Gunneridae</taxon>
        <taxon>Pentapetalae</taxon>
        <taxon>asterids</taxon>
        <taxon>campanulids</taxon>
        <taxon>Asterales</taxon>
        <taxon>Asteraceae</taxon>
        <taxon>Asteroideae</taxon>
        <taxon>Heliantheae alliance</taxon>
        <taxon>Heliantheae</taxon>
        <taxon>Ambrosia</taxon>
    </lineage>
</organism>
<evidence type="ECO:0000313" key="2">
    <source>
        <dbReference type="EMBL" id="KAI7734955.1"/>
    </source>
</evidence>
<evidence type="ECO:0000256" key="1">
    <source>
        <dbReference type="SAM" id="MobiDB-lite"/>
    </source>
</evidence>
<protein>
    <submittedName>
        <fullName evidence="2">Uncharacterized protein</fullName>
    </submittedName>
</protein>
<feature type="region of interest" description="Disordered" evidence="1">
    <location>
        <begin position="27"/>
        <end position="60"/>
    </location>
</feature>
<reference evidence="2" key="1">
    <citation type="submission" date="2022-06" db="EMBL/GenBank/DDBJ databases">
        <title>Uncovering the hologenomic basis of an extraordinary plant invasion.</title>
        <authorList>
            <person name="Bieker V.C."/>
            <person name="Martin M.D."/>
            <person name="Gilbert T."/>
            <person name="Hodgins K."/>
            <person name="Battlay P."/>
            <person name="Petersen B."/>
            <person name="Wilson J."/>
        </authorList>
    </citation>
    <scope>NUCLEOTIDE SEQUENCE</scope>
    <source>
        <strain evidence="2">AA19_3_7</strain>
        <tissue evidence="2">Leaf</tissue>
    </source>
</reference>
<dbReference type="EMBL" id="JAMZMK010009604">
    <property type="protein sequence ID" value="KAI7734955.1"/>
    <property type="molecule type" value="Genomic_DNA"/>
</dbReference>
<sequence length="153" mass="17373">MSACMPRAEGSTIRRFRSQSIVRIQLQPTSPTRSELDAKLGGSGTQLDHQQHGKSLPTSLIRRGKKEKALVGSSSQSEFSNKHVFLCTGRVDLQPCPNRFFTSGCMCLKYVMRKLLLRHGLNTFETHDPSRGNEHHYHWHAKRLCRVAKTMEP</sequence>
<keyword evidence="3" id="KW-1185">Reference proteome</keyword>
<dbReference type="Proteomes" id="UP001206925">
    <property type="component" value="Unassembled WGS sequence"/>
</dbReference>
<evidence type="ECO:0000313" key="3">
    <source>
        <dbReference type="Proteomes" id="UP001206925"/>
    </source>
</evidence>
<name>A0AAD5C4L0_AMBAR</name>
<dbReference type="AlphaFoldDB" id="A0AAD5C4L0"/>
<comment type="caution">
    <text evidence="2">The sequence shown here is derived from an EMBL/GenBank/DDBJ whole genome shotgun (WGS) entry which is preliminary data.</text>
</comment>
<gene>
    <name evidence="2" type="ORF">M8C21_021947</name>
</gene>
<accession>A0AAD5C4L0</accession>